<comment type="caution">
    <text evidence="3">The sequence shown here is derived from an EMBL/GenBank/DDBJ whole genome shotgun (WGS) entry which is preliminary data.</text>
</comment>
<keyword evidence="2" id="KW-1133">Transmembrane helix</keyword>
<dbReference type="AlphaFoldDB" id="A0A4U8TBK3"/>
<gene>
    <name evidence="3" type="ORF">LS71_000520</name>
</gene>
<dbReference type="RefSeq" id="WP_034352551.1">
    <property type="nucleotide sequence ID" value="NZ_JRPR02000001.1"/>
</dbReference>
<feature type="compositionally biased region" description="Basic and acidic residues" evidence="1">
    <location>
        <begin position="615"/>
        <end position="624"/>
    </location>
</feature>
<reference evidence="3 4" key="1">
    <citation type="journal article" date="2014" name="Genome Announc.">
        <title>Draft genome sequences of eight enterohepatic helicobacter species isolated from both laboratory and wild rodents.</title>
        <authorList>
            <person name="Sheh A."/>
            <person name="Shen Z."/>
            <person name="Fox J.G."/>
        </authorList>
    </citation>
    <scope>NUCLEOTIDE SEQUENCE [LARGE SCALE GENOMIC DNA]</scope>
    <source>
        <strain evidence="3 4">MIT 09-6949</strain>
    </source>
</reference>
<protein>
    <submittedName>
        <fullName evidence="3">Uncharacterized protein</fullName>
    </submittedName>
</protein>
<keyword evidence="2" id="KW-0812">Transmembrane</keyword>
<proteinExistence type="predicted"/>
<feature type="transmembrane region" description="Helical" evidence="2">
    <location>
        <begin position="348"/>
        <end position="369"/>
    </location>
</feature>
<evidence type="ECO:0000313" key="3">
    <source>
        <dbReference type="EMBL" id="TLD97275.1"/>
    </source>
</evidence>
<evidence type="ECO:0000256" key="2">
    <source>
        <dbReference type="SAM" id="Phobius"/>
    </source>
</evidence>
<feature type="region of interest" description="Disordered" evidence="1">
    <location>
        <begin position="598"/>
        <end position="624"/>
    </location>
</feature>
<feature type="transmembrane region" description="Helical" evidence="2">
    <location>
        <begin position="43"/>
        <end position="64"/>
    </location>
</feature>
<feature type="transmembrane region" description="Helical" evidence="2">
    <location>
        <begin position="381"/>
        <end position="400"/>
    </location>
</feature>
<feature type="transmembrane region" description="Helical" evidence="2">
    <location>
        <begin position="109"/>
        <end position="130"/>
    </location>
</feature>
<feature type="transmembrane region" description="Helical" evidence="2">
    <location>
        <begin position="151"/>
        <end position="170"/>
    </location>
</feature>
<dbReference type="EMBL" id="JRPR02000001">
    <property type="protein sequence ID" value="TLD97275.1"/>
    <property type="molecule type" value="Genomic_DNA"/>
</dbReference>
<dbReference type="Proteomes" id="UP000029733">
    <property type="component" value="Unassembled WGS sequence"/>
</dbReference>
<feature type="transmembrane region" description="Helical" evidence="2">
    <location>
        <begin position="182"/>
        <end position="203"/>
    </location>
</feature>
<organism evidence="3 4">
    <name type="scientific">Helicobacter jaachi</name>
    <dbReference type="NCBI Taxonomy" id="1677920"/>
    <lineage>
        <taxon>Bacteria</taxon>
        <taxon>Pseudomonadati</taxon>
        <taxon>Campylobacterota</taxon>
        <taxon>Epsilonproteobacteria</taxon>
        <taxon>Campylobacterales</taxon>
        <taxon>Helicobacteraceae</taxon>
        <taxon>Helicobacter</taxon>
    </lineage>
</organism>
<accession>A0A4U8TBK3</accession>
<feature type="transmembrane region" description="Helical" evidence="2">
    <location>
        <begin position="428"/>
        <end position="450"/>
    </location>
</feature>
<dbReference type="Pfam" id="PF14264">
    <property type="entry name" value="Glucos_trans_II"/>
    <property type="match status" value="1"/>
</dbReference>
<evidence type="ECO:0000256" key="1">
    <source>
        <dbReference type="SAM" id="MobiDB-lite"/>
    </source>
</evidence>
<sequence length="624" mass="71156">MAHQTYTQTNQNNTGNAPRKNLLLQTWSDFKAAAGAFYRTEGFWKYLCFAFFIYLLGITAIIRADVYYIDDWGRGVIGYKEWDNFSRYISYYLSSLMHMDVVLSDIAPLTQFVAIGFLSLASVIVVWSVREVIWKNETSRWEAQEIPHKKRLTILGIIASIPIGLSPYFLEELSFRFDSPYMALSVLFSTIPFIFIHHIRAYIPVSFLCSLGMCMTYQASSGIELIMVLFFAFIMLNQTNAGIKKTFIFICVSLFNYALALGVFKFIVMRPFAHKQASTETLKPDNFLSGFYENIDMYLDFLWNDFGSNDIGWSGLKICFLAILVLFLISAMYQGRSPFGVSGFGGRVLSLILSAAVLSIGIPISYGTYLLLEQPLTRPRAFIGIGIFAAILCIYVVSSWRGWAYKSKDTSRTNSNELISRNAGQKGLFMLSSLFVCLFTWSLIVFANAYGNALAKQKEYQDFRITILLNDLANALPKQVNYDDYLFRVKGWVTSSPVLENSSKSNRIMKRLVLITDGKYWIRMVMKHYGWGNIPEEQWIELPDNEDPEKIKENPKCIPATAGKLLKSVNNIYHKIEVYPHCAIITFKGKEKYTYKEQEDEKTTLNNATAAQNEPTEKVIESAH</sequence>
<keyword evidence="2" id="KW-0472">Membrane</keyword>
<name>A0A4U8TBK3_9HELI</name>
<feature type="transmembrane region" description="Helical" evidence="2">
    <location>
        <begin position="215"/>
        <end position="235"/>
    </location>
</feature>
<dbReference type="OrthoDB" id="2043221at2"/>
<keyword evidence="4" id="KW-1185">Reference proteome</keyword>
<feature type="transmembrane region" description="Helical" evidence="2">
    <location>
        <begin position="247"/>
        <end position="268"/>
    </location>
</feature>
<dbReference type="InterPro" id="IPR025686">
    <property type="entry name" value="Glucos_trans_II"/>
</dbReference>
<evidence type="ECO:0000313" key="4">
    <source>
        <dbReference type="Proteomes" id="UP000029733"/>
    </source>
</evidence>
<feature type="transmembrane region" description="Helical" evidence="2">
    <location>
        <begin position="318"/>
        <end position="336"/>
    </location>
</feature>
<feature type="compositionally biased region" description="Polar residues" evidence="1">
    <location>
        <begin position="604"/>
        <end position="614"/>
    </location>
</feature>